<organism evidence="2 3">
    <name type="scientific">Alkalicoccobacillus murimartini</name>
    <dbReference type="NCBI Taxonomy" id="171685"/>
    <lineage>
        <taxon>Bacteria</taxon>
        <taxon>Bacillati</taxon>
        <taxon>Bacillota</taxon>
        <taxon>Bacilli</taxon>
        <taxon>Bacillales</taxon>
        <taxon>Bacillaceae</taxon>
        <taxon>Alkalicoccobacillus</taxon>
    </lineage>
</organism>
<dbReference type="Proteomes" id="UP001225034">
    <property type="component" value="Unassembled WGS sequence"/>
</dbReference>
<sequence length="469" mass="53205">MKKFLVGFLAVSFLVACSSEDTGGNEAEGEEPAEEEQEPEEVTAESVLQNAEEAHNELTTVEVAVKESNRFGTNIEGTVAYNFTDNITYFQSERGDEQYYKDAEDVMLIRDYSPYTTNEEQFQERYIENKTNEHKNPFAFYKEFDEDFFDKFELSEREDIYVLTYIGDQEGQDLIAMGYGDPFISYDVRSGGNELEDVDTADVTVESLRLHFDIDKETYLVKGYELRSNFDVMVNNYNQSYEADNSYIYTGANEEFTAEKPDNDEMAIGNLTYDEQQQYEKEAFDYVDAVIQANIYQNVDEYVDRAPIGSEEEKREEGEKEQESFLMDFAMGMGIGLGADELGISEDKIIEISEAMMNGYAQSEYMIVDSSAIAEDTFNVTISVQGINQAEIERELDLLLTEKLVNGDITEESSGDDIADLVIDSLDTLFSESTNLNEARDVTVEVNRAGGGYIILDELQYLNGFVSPY</sequence>
<evidence type="ECO:0000256" key="1">
    <source>
        <dbReference type="SAM" id="MobiDB-lite"/>
    </source>
</evidence>
<name>A0ABT9YI99_9BACI</name>
<reference evidence="2 3" key="1">
    <citation type="submission" date="2023-07" db="EMBL/GenBank/DDBJ databases">
        <title>Genomic Encyclopedia of Type Strains, Phase IV (KMG-IV): sequencing the most valuable type-strain genomes for metagenomic binning, comparative biology and taxonomic classification.</title>
        <authorList>
            <person name="Goeker M."/>
        </authorList>
    </citation>
    <scope>NUCLEOTIDE SEQUENCE [LARGE SCALE GENOMIC DNA]</scope>
    <source>
        <strain evidence="2 3">DSM 19154</strain>
    </source>
</reference>
<dbReference type="EMBL" id="JAUSUA010000003">
    <property type="protein sequence ID" value="MDQ0207588.1"/>
    <property type="molecule type" value="Genomic_DNA"/>
</dbReference>
<feature type="region of interest" description="Disordered" evidence="1">
    <location>
        <begin position="20"/>
        <end position="41"/>
    </location>
</feature>
<accession>A0ABT9YI99</accession>
<proteinExistence type="predicted"/>
<comment type="caution">
    <text evidence="2">The sequence shown here is derived from an EMBL/GenBank/DDBJ whole genome shotgun (WGS) entry which is preliminary data.</text>
</comment>
<evidence type="ECO:0000313" key="2">
    <source>
        <dbReference type="EMBL" id="MDQ0207588.1"/>
    </source>
</evidence>
<evidence type="ECO:0008006" key="4">
    <source>
        <dbReference type="Google" id="ProtNLM"/>
    </source>
</evidence>
<evidence type="ECO:0000313" key="3">
    <source>
        <dbReference type="Proteomes" id="UP001225034"/>
    </source>
</evidence>
<protein>
    <recommendedName>
        <fullName evidence="4">CamS family sex pheromone protein</fullName>
    </recommendedName>
</protein>
<feature type="compositionally biased region" description="Acidic residues" evidence="1">
    <location>
        <begin position="27"/>
        <end position="41"/>
    </location>
</feature>
<keyword evidence="3" id="KW-1185">Reference proteome</keyword>
<dbReference type="RefSeq" id="WP_306983007.1">
    <property type="nucleotide sequence ID" value="NZ_JAUSUA010000003.1"/>
</dbReference>
<dbReference type="PROSITE" id="PS51257">
    <property type="entry name" value="PROKAR_LIPOPROTEIN"/>
    <property type="match status" value="1"/>
</dbReference>
<gene>
    <name evidence="2" type="ORF">J2S05_002389</name>
</gene>